<dbReference type="InterPro" id="IPR036322">
    <property type="entry name" value="WD40_repeat_dom_sf"/>
</dbReference>
<proteinExistence type="predicted"/>
<dbReference type="PROSITE" id="PS50082">
    <property type="entry name" value="WD_REPEATS_2"/>
    <property type="match status" value="2"/>
</dbReference>
<evidence type="ECO:0000256" key="2">
    <source>
        <dbReference type="ARBA" id="ARBA00022737"/>
    </source>
</evidence>
<dbReference type="InterPro" id="IPR015943">
    <property type="entry name" value="WD40/YVTN_repeat-like_dom_sf"/>
</dbReference>
<accession>A0AAQ3RAQ7</accession>
<reference evidence="4 5" key="1">
    <citation type="submission" date="2023-11" db="EMBL/GenBank/DDBJ databases">
        <title>An acidophilic fungus is an integral part of prey digestion in a carnivorous sundew plant.</title>
        <authorList>
            <person name="Tsai I.J."/>
        </authorList>
    </citation>
    <scope>NUCLEOTIDE SEQUENCE [LARGE SCALE GENOMIC DNA]</scope>
    <source>
        <strain evidence="4">169a</strain>
    </source>
</reference>
<keyword evidence="1 3" id="KW-0853">WD repeat</keyword>
<dbReference type="PANTHER" id="PTHR10971">
    <property type="entry name" value="MRNA EXPORT FACTOR AND BUB3"/>
    <property type="match status" value="1"/>
</dbReference>
<evidence type="ECO:0000256" key="3">
    <source>
        <dbReference type="PROSITE-ProRule" id="PRU00221"/>
    </source>
</evidence>
<evidence type="ECO:0000256" key="1">
    <source>
        <dbReference type="ARBA" id="ARBA00022574"/>
    </source>
</evidence>
<evidence type="ECO:0000313" key="4">
    <source>
        <dbReference type="EMBL" id="WPH04499.1"/>
    </source>
</evidence>
<keyword evidence="2" id="KW-0677">Repeat</keyword>
<dbReference type="InterPro" id="IPR001680">
    <property type="entry name" value="WD40_rpt"/>
</dbReference>
<dbReference type="Gene3D" id="2.130.10.10">
    <property type="entry name" value="YVTN repeat-like/Quinoprotein amine dehydrogenase"/>
    <property type="match status" value="1"/>
</dbReference>
<dbReference type="EMBL" id="CP138592">
    <property type="protein sequence ID" value="WPH04499.1"/>
    <property type="molecule type" value="Genomic_DNA"/>
</dbReference>
<gene>
    <name evidence="4" type="ORF">R9X50_00739000</name>
</gene>
<keyword evidence="5" id="KW-1185">Reference proteome</keyword>
<feature type="repeat" description="WD" evidence="3">
    <location>
        <begin position="267"/>
        <end position="301"/>
    </location>
</feature>
<feature type="repeat" description="WD" evidence="3">
    <location>
        <begin position="8"/>
        <end position="39"/>
    </location>
</feature>
<dbReference type="Proteomes" id="UP001303373">
    <property type="component" value="Chromosome 13"/>
</dbReference>
<dbReference type="SUPFAM" id="SSF50978">
    <property type="entry name" value="WD40 repeat-like"/>
    <property type="match status" value="1"/>
</dbReference>
<dbReference type="AlphaFoldDB" id="A0AAQ3RAQ7"/>
<dbReference type="SMART" id="SM00320">
    <property type="entry name" value="WD40"/>
    <property type="match status" value="4"/>
</dbReference>
<sequence length="364" mass="39312">MSAIHELQDAPSDSISSLAFSPSGTKLVVASWDSSITIYTRSSESETPFALESTYETRAPVLDVCLGKDDNSLYCVGLDGDVRDMSQAVTGGEERVLSSHSKESNKVVYSKNHNLILSTSWDGSMHAHNVDNGAFIRIQLPAKPFALAVTAERVVVAMAERKVSVYDLGGISALISRSASSDPNQAFTSVPVWQERESSLKFMTRAIACMPNNKGFAVSSIEGRVGVEWFDPEAQKDMYAFKCHRQTTKARLQGQDTEEEIDVVYPVNALAFHPVHGTFATGGGDGVVALWDANTKRRVRQYPKLGASVAAVDFSNDGKFLAIAVSPGFEDGEEKPEGLDTPGSVIKVVIRTLSELEAKGKAAK</sequence>
<name>A0AAQ3RAQ7_9PEZI</name>
<organism evidence="4 5">
    <name type="scientific">Acrodontium crateriforme</name>
    <dbReference type="NCBI Taxonomy" id="150365"/>
    <lineage>
        <taxon>Eukaryota</taxon>
        <taxon>Fungi</taxon>
        <taxon>Dikarya</taxon>
        <taxon>Ascomycota</taxon>
        <taxon>Pezizomycotina</taxon>
        <taxon>Dothideomycetes</taxon>
        <taxon>Dothideomycetidae</taxon>
        <taxon>Mycosphaerellales</taxon>
        <taxon>Teratosphaeriaceae</taxon>
        <taxon>Acrodontium</taxon>
    </lineage>
</organism>
<protein>
    <submittedName>
        <fullName evidence="4">Nuclear pore complex subunit</fullName>
    </submittedName>
</protein>
<evidence type="ECO:0000313" key="5">
    <source>
        <dbReference type="Proteomes" id="UP001303373"/>
    </source>
</evidence>
<dbReference type="Pfam" id="PF00400">
    <property type="entry name" value="WD40"/>
    <property type="match status" value="3"/>
</dbReference>